<evidence type="ECO:0000313" key="4">
    <source>
        <dbReference type="EMBL" id="MBB5346489.1"/>
    </source>
</evidence>
<dbReference type="PANTHER" id="PTHR47739">
    <property type="entry name" value="TRNA1(VAL) (ADENINE(37)-N6)-METHYLTRANSFERASE"/>
    <property type="match status" value="1"/>
</dbReference>
<evidence type="ECO:0000256" key="1">
    <source>
        <dbReference type="ARBA" id="ARBA00022603"/>
    </source>
</evidence>
<sequence>MIEQERRLATDAVTRDSLFDGRLSCLQHRQGYRFSVDAVLVAHFLPPARGAAILDLGAGCGIIGLIMMYRWGERIKELTALEIQSRLADLARRNFEANAFQDKCRVVEGDLRQITAILAPESCSQVVCNPPFYRHGSGRRSVNQETLAARHQILCGLDQIIGAAAFALKTGGSLVLIYPAEGLAELTVALATSKLEIKRLQCVYSYPDPEAPARLVLIQAVKRAGKGGRILAPWYIYTQKHGGYSEEMRQLYQDRDNDPGLNPRPATGKK</sequence>
<evidence type="ECO:0000259" key="3">
    <source>
        <dbReference type="Pfam" id="PF05175"/>
    </source>
</evidence>
<dbReference type="Proteomes" id="UP000539642">
    <property type="component" value="Unassembled WGS sequence"/>
</dbReference>
<dbReference type="CDD" id="cd02440">
    <property type="entry name" value="AdoMet_MTases"/>
    <property type="match status" value="1"/>
</dbReference>
<organism evidence="4 5">
    <name type="scientific">Desulfoprunum benzoelyticum</name>
    <dbReference type="NCBI Taxonomy" id="1506996"/>
    <lineage>
        <taxon>Bacteria</taxon>
        <taxon>Pseudomonadati</taxon>
        <taxon>Thermodesulfobacteriota</taxon>
        <taxon>Desulfobulbia</taxon>
        <taxon>Desulfobulbales</taxon>
        <taxon>Desulfobulbaceae</taxon>
        <taxon>Desulfoprunum</taxon>
    </lineage>
</organism>
<dbReference type="InterPro" id="IPR029063">
    <property type="entry name" value="SAM-dependent_MTases_sf"/>
</dbReference>
<dbReference type="SUPFAM" id="SSF53335">
    <property type="entry name" value="S-adenosyl-L-methionine-dependent methyltransferases"/>
    <property type="match status" value="1"/>
</dbReference>
<evidence type="ECO:0000256" key="2">
    <source>
        <dbReference type="ARBA" id="ARBA00022691"/>
    </source>
</evidence>
<reference evidence="4 5" key="1">
    <citation type="submission" date="2020-08" db="EMBL/GenBank/DDBJ databases">
        <title>Genomic Encyclopedia of Type Strains, Phase IV (KMG-IV): sequencing the most valuable type-strain genomes for metagenomic binning, comparative biology and taxonomic classification.</title>
        <authorList>
            <person name="Goeker M."/>
        </authorList>
    </citation>
    <scope>NUCLEOTIDE SEQUENCE [LARGE SCALE GENOMIC DNA]</scope>
    <source>
        <strain evidence="4 5">DSM 28570</strain>
    </source>
</reference>
<dbReference type="Gene3D" id="3.40.50.150">
    <property type="entry name" value="Vaccinia Virus protein VP39"/>
    <property type="match status" value="1"/>
</dbReference>
<dbReference type="AlphaFoldDB" id="A0A840UYG1"/>
<keyword evidence="1 4" id="KW-0489">Methyltransferase</keyword>
<gene>
    <name evidence="4" type="ORF">HNQ81_000196</name>
</gene>
<dbReference type="GO" id="GO:0032259">
    <property type="term" value="P:methylation"/>
    <property type="evidence" value="ECO:0007669"/>
    <property type="project" value="UniProtKB-KW"/>
</dbReference>
<dbReference type="PANTHER" id="PTHR47739:SF1">
    <property type="entry name" value="TRNA1(VAL) (ADENINE(37)-N6)-METHYLTRANSFERASE"/>
    <property type="match status" value="1"/>
</dbReference>
<keyword evidence="5" id="KW-1185">Reference proteome</keyword>
<dbReference type="InterPro" id="IPR007848">
    <property type="entry name" value="Small_mtfrase_dom"/>
</dbReference>
<dbReference type="EMBL" id="JACHEO010000001">
    <property type="protein sequence ID" value="MBB5346489.1"/>
    <property type="molecule type" value="Genomic_DNA"/>
</dbReference>
<feature type="domain" description="Methyltransferase small" evidence="3">
    <location>
        <begin position="39"/>
        <end position="153"/>
    </location>
</feature>
<dbReference type="InterPro" id="IPR050210">
    <property type="entry name" value="tRNA_Adenine-N(6)_MTase"/>
</dbReference>
<dbReference type="RefSeq" id="WP_183347380.1">
    <property type="nucleotide sequence ID" value="NZ_JACHEO010000001.1"/>
</dbReference>
<name>A0A840UYG1_9BACT</name>
<proteinExistence type="predicted"/>
<keyword evidence="2" id="KW-0949">S-adenosyl-L-methionine</keyword>
<comment type="caution">
    <text evidence="4">The sequence shown here is derived from an EMBL/GenBank/DDBJ whole genome shotgun (WGS) entry which is preliminary data.</text>
</comment>
<dbReference type="EC" id="2.1.1.223" evidence="4"/>
<keyword evidence="4" id="KW-0808">Transferase</keyword>
<dbReference type="GO" id="GO:0008168">
    <property type="term" value="F:methyltransferase activity"/>
    <property type="evidence" value="ECO:0007669"/>
    <property type="project" value="UniProtKB-KW"/>
</dbReference>
<dbReference type="Pfam" id="PF05175">
    <property type="entry name" value="MTS"/>
    <property type="match status" value="1"/>
</dbReference>
<accession>A0A840UYG1</accession>
<protein>
    <submittedName>
        <fullName evidence="4">tRNA1Val (Adenine37-N6)-methyltransferase</fullName>
        <ecNumber evidence="4">2.1.1.223</ecNumber>
    </submittedName>
</protein>
<evidence type="ECO:0000313" key="5">
    <source>
        <dbReference type="Proteomes" id="UP000539642"/>
    </source>
</evidence>